<dbReference type="EMBL" id="UASS01000006">
    <property type="protein sequence ID" value="SPX60090.1"/>
    <property type="molecule type" value="Genomic_DNA"/>
</dbReference>
<reference evidence="3 5" key="1">
    <citation type="submission" date="2015-11" db="EMBL/GenBank/DDBJ databases">
        <title>Genomic analysis of 38 Legionella species identifies large and diverse effector repertoires.</title>
        <authorList>
            <person name="Burstein D."/>
            <person name="Amaro F."/>
            <person name="Zusman T."/>
            <person name="Lifshitz Z."/>
            <person name="Cohen O."/>
            <person name="Gilbert J.A."/>
            <person name="Pupko T."/>
            <person name="Shuman H.A."/>
            <person name="Segal G."/>
        </authorList>
    </citation>
    <scope>NUCLEOTIDE SEQUENCE [LARGE SCALE GENOMIC DNA]</scope>
    <source>
        <strain evidence="3 5">WO-44C</strain>
    </source>
</reference>
<dbReference type="AlphaFoldDB" id="A0A0W0TXQ4"/>
<feature type="transmembrane region" description="Helical" evidence="2">
    <location>
        <begin position="73"/>
        <end position="92"/>
    </location>
</feature>
<dbReference type="PATRIC" id="fig|453.4.peg.1375"/>
<keyword evidence="1" id="KW-0175">Coiled coil</keyword>
<evidence type="ECO:0000313" key="5">
    <source>
        <dbReference type="Proteomes" id="UP000054698"/>
    </source>
</evidence>
<keyword evidence="5" id="KW-1185">Reference proteome</keyword>
<accession>A0A0W0TXQ4</accession>
<evidence type="ECO:0000256" key="2">
    <source>
        <dbReference type="SAM" id="Phobius"/>
    </source>
</evidence>
<sequence length="1075" mass="121106">MPKKFTTIEYFRIIKENHRKYLEKNMVTHLERTTALEQAKLVDKYVARIGDYRATQEHYLNRILDRPSTAAKVGHGVLAGLLGIGVTGATYYAQQIMSPLDVINPLAGPKNMVAGVFSAALGAGASALAYKIWLASTLRVGDDDAYKEFEAQMKKVGFNDKKYEELSKKLVHLFHYRECLLLDLRDDTKQKMREDFKNKHFPDDKTFDDKALDTAIEVYFLAELNKLFNEAFVDIYDIHEEQIQKEKDQYAIINWLKKYFEAPEAREQFTQQLQIEFMNQCVDYLTSQMIEPSFVAKHPHLTASISGLIAGSIALGFAAIIIGGPITIGILAIGLVSACLAAVVTYFAINNIESLQFKRSEENRNALKHVRDDIVKESTRLKNLIKDVVPTTGKDLKKLEEYQSAGATKGFLNYFNIFNFHKKQVAMGASTAWIREHAIRYRHSKQIEIDLSEQHKGIIANGETQTVEMQRLLLEEMRAKVRGSLPAGLKNFIEDTKAYLIEPGNQDFIKRFELVEKIKQQVLEIVAAVPEGTLQTTLPKELIDFYTLSVADGGLGGLCQDLEQVRSLASIIDPKLATDELHPYYQMLVTAQRLNYALTQDPNKKSIFIGDADYRAMLGLRIENPSARIETKINAGNIQNYLNNSFDFLYSLNKPQKINGSTNLDTPFANTKEFVLYRALLIKQLAHLADPSNPHVDNEVRREIGKFARDKLYIDPKVVFDDVLHQGLFITEDKTSLHLKYLGREHSVSDLEYIADAIRLDLAYTSKPVTPRMMIAQEAVDFLFDRRGKTIFSYGKSARELPPEASTDYVEKIEDAIETTKAFMFALSERNTLKRTGALASYIHDCVREIKNLREQIAALDKEVPGKTAQGHRFKSPELANAEKSLKEYQEKLEIILDLRRIEELDPSNMMQSNIYFGGFAKPAINLDDWVKILNEQSDRSFNNNSIEEDQPDLTVSTFGKSAVMVNSSQEDQPDLTVSTFGKSAVMVNSFQEDQPDLTVSTFGKSAVMVNSSQEDQPDLTVSTFGKSAVMVDSSQEERPSAPSLKAVSVTIFSVFKPSRPSAPEGIVMYGPSAG</sequence>
<dbReference type="RefSeq" id="WP_058445020.1">
    <property type="nucleotide sequence ID" value="NZ_LNYB01000041.1"/>
</dbReference>
<protein>
    <submittedName>
        <fullName evidence="3">Uncharacterized protein</fullName>
    </submittedName>
</protein>
<dbReference type="Proteomes" id="UP000054698">
    <property type="component" value="Unassembled WGS sequence"/>
</dbReference>
<feature type="transmembrane region" description="Helical" evidence="2">
    <location>
        <begin position="328"/>
        <end position="349"/>
    </location>
</feature>
<evidence type="ECO:0000313" key="3">
    <source>
        <dbReference type="EMBL" id="KTD00188.1"/>
    </source>
</evidence>
<dbReference type="Proteomes" id="UP000251942">
    <property type="component" value="Unassembled WGS sequence"/>
</dbReference>
<keyword evidence="2" id="KW-0812">Transmembrane</keyword>
<evidence type="ECO:0000313" key="4">
    <source>
        <dbReference type="EMBL" id="SPX60090.1"/>
    </source>
</evidence>
<evidence type="ECO:0000313" key="6">
    <source>
        <dbReference type="Proteomes" id="UP000251942"/>
    </source>
</evidence>
<dbReference type="OrthoDB" id="5618731at2"/>
<feature type="transmembrane region" description="Helical" evidence="2">
    <location>
        <begin position="112"/>
        <end position="130"/>
    </location>
</feature>
<organism evidence="3 5">
    <name type="scientific">Legionella feeleii</name>
    <dbReference type="NCBI Taxonomy" id="453"/>
    <lineage>
        <taxon>Bacteria</taxon>
        <taxon>Pseudomonadati</taxon>
        <taxon>Pseudomonadota</taxon>
        <taxon>Gammaproteobacteria</taxon>
        <taxon>Legionellales</taxon>
        <taxon>Legionellaceae</taxon>
        <taxon>Legionella</taxon>
    </lineage>
</organism>
<feature type="coiled-coil region" evidence="1">
    <location>
        <begin position="843"/>
        <end position="899"/>
    </location>
</feature>
<name>A0A0W0TXQ4_9GAMM</name>
<keyword evidence="2" id="KW-0472">Membrane</keyword>
<reference evidence="4 6" key="2">
    <citation type="submission" date="2018-06" db="EMBL/GenBank/DDBJ databases">
        <authorList>
            <consortium name="Pathogen Informatics"/>
            <person name="Doyle S."/>
        </authorList>
    </citation>
    <scope>NUCLEOTIDE SEQUENCE [LARGE SCALE GENOMIC DNA]</scope>
    <source>
        <strain evidence="4 6">NCTC12022</strain>
    </source>
</reference>
<gene>
    <name evidence="3" type="ORF">Lfee_1264</name>
    <name evidence="4" type="ORF">NCTC12022_00806</name>
</gene>
<keyword evidence="2" id="KW-1133">Transmembrane helix</keyword>
<evidence type="ECO:0000256" key="1">
    <source>
        <dbReference type="SAM" id="Coils"/>
    </source>
</evidence>
<dbReference type="EMBL" id="LNYB01000041">
    <property type="protein sequence ID" value="KTD00188.1"/>
    <property type="molecule type" value="Genomic_DNA"/>
</dbReference>
<proteinExistence type="predicted"/>